<evidence type="ECO:0000313" key="10">
    <source>
        <dbReference type="EMBL" id="RMA66415.1"/>
    </source>
</evidence>
<dbReference type="Proteomes" id="UP000271339">
    <property type="component" value="Unassembled WGS sequence"/>
</dbReference>
<dbReference type="EC" id="2.7.13.3" evidence="2"/>
<name>A0A3L9Z7Z6_9FLAO</name>
<protein>
    <recommendedName>
        <fullName evidence="2">histidine kinase</fullName>
        <ecNumber evidence="2">2.7.13.3</ecNumber>
    </recommendedName>
</protein>
<dbReference type="Gene3D" id="3.30.565.10">
    <property type="entry name" value="Histidine kinase-like ATPase, C-terminal domain"/>
    <property type="match status" value="1"/>
</dbReference>
<dbReference type="Pfam" id="PF00989">
    <property type="entry name" value="PAS"/>
    <property type="match status" value="1"/>
</dbReference>
<dbReference type="CDD" id="cd00082">
    <property type="entry name" value="HisKA"/>
    <property type="match status" value="1"/>
</dbReference>
<keyword evidence="4" id="KW-0808">Transferase</keyword>
<dbReference type="InterPro" id="IPR005467">
    <property type="entry name" value="His_kinase_dom"/>
</dbReference>
<accession>A0A3L9Z7Z6</accession>
<dbReference type="PANTHER" id="PTHR43304:SF1">
    <property type="entry name" value="PAC DOMAIN-CONTAINING PROTEIN"/>
    <property type="match status" value="1"/>
</dbReference>
<dbReference type="InterPro" id="IPR013767">
    <property type="entry name" value="PAS_fold"/>
</dbReference>
<dbReference type="InterPro" id="IPR003661">
    <property type="entry name" value="HisK_dim/P_dom"/>
</dbReference>
<dbReference type="SMART" id="SM00388">
    <property type="entry name" value="HisKA"/>
    <property type="match status" value="1"/>
</dbReference>
<evidence type="ECO:0000259" key="7">
    <source>
        <dbReference type="PROSITE" id="PS50109"/>
    </source>
</evidence>
<evidence type="ECO:0000256" key="1">
    <source>
        <dbReference type="ARBA" id="ARBA00000085"/>
    </source>
</evidence>
<keyword evidence="5" id="KW-0418">Kinase</keyword>
<dbReference type="InterPro" id="IPR001610">
    <property type="entry name" value="PAC"/>
</dbReference>
<comment type="caution">
    <text evidence="10">The sequence shown here is derived from an EMBL/GenBank/DDBJ whole genome shotgun (WGS) entry which is preliminary data.</text>
</comment>
<proteinExistence type="predicted"/>
<dbReference type="EMBL" id="REFC01000011">
    <property type="protein sequence ID" value="RMA66415.1"/>
    <property type="molecule type" value="Genomic_DNA"/>
</dbReference>
<gene>
    <name evidence="10" type="ORF">BXY75_0839</name>
</gene>
<evidence type="ECO:0000256" key="6">
    <source>
        <dbReference type="SAM" id="Coils"/>
    </source>
</evidence>
<keyword evidence="3" id="KW-0597">Phosphoprotein</keyword>
<feature type="domain" description="PAC" evidence="9">
    <location>
        <begin position="513"/>
        <end position="565"/>
    </location>
</feature>
<dbReference type="Pfam" id="PF02518">
    <property type="entry name" value="HATPase_c"/>
    <property type="match status" value="1"/>
</dbReference>
<dbReference type="InterPro" id="IPR003594">
    <property type="entry name" value="HATPase_dom"/>
</dbReference>
<dbReference type="Pfam" id="PF13426">
    <property type="entry name" value="PAS_9"/>
    <property type="match status" value="2"/>
</dbReference>
<feature type="domain" description="PAC" evidence="9">
    <location>
        <begin position="380"/>
        <end position="432"/>
    </location>
</feature>
<dbReference type="AlphaFoldDB" id="A0A3L9Z7Z6"/>
<dbReference type="SUPFAM" id="SSF55785">
    <property type="entry name" value="PYP-like sensor domain (PAS domain)"/>
    <property type="match status" value="4"/>
</dbReference>
<dbReference type="GO" id="GO:0000155">
    <property type="term" value="F:phosphorelay sensor kinase activity"/>
    <property type="evidence" value="ECO:0007669"/>
    <property type="project" value="InterPro"/>
</dbReference>
<evidence type="ECO:0000256" key="3">
    <source>
        <dbReference type="ARBA" id="ARBA00022553"/>
    </source>
</evidence>
<evidence type="ECO:0000259" key="8">
    <source>
        <dbReference type="PROSITE" id="PS50112"/>
    </source>
</evidence>
<dbReference type="OrthoDB" id="9781208at2"/>
<dbReference type="CDD" id="cd00130">
    <property type="entry name" value="PAS"/>
    <property type="match status" value="3"/>
</dbReference>
<dbReference type="PROSITE" id="PS50113">
    <property type="entry name" value="PAC"/>
    <property type="match status" value="3"/>
</dbReference>
<dbReference type="InterPro" id="IPR000700">
    <property type="entry name" value="PAS-assoc_C"/>
</dbReference>
<dbReference type="Gene3D" id="3.30.450.20">
    <property type="entry name" value="PAS domain"/>
    <property type="match status" value="4"/>
</dbReference>
<reference evidence="10 11" key="1">
    <citation type="submission" date="2018-10" db="EMBL/GenBank/DDBJ databases">
        <title>Genomic Encyclopedia of Archaeal and Bacterial Type Strains, Phase II (KMG-II): from individual species to whole genera.</title>
        <authorList>
            <person name="Goeker M."/>
        </authorList>
    </citation>
    <scope>NUCLEOTIDE SEQUENCE [LARGE SCALE GENOMIC DNA]</scope>
    <source>
        <strain evidence="10 11">DSM 23424</strain>
    </source>
</reference>
<dbReference type="InterPro" id="IPR004358">
    <property type="entry name" value="Sig_transdc_His_kin-like_C"/>
</dbReference>
<dbReference type="RefSeq" id="WP_121906412.1">
    <property type="nucleotide sequence ID" value="NZ_REFC01000011.1"/>
</dbReference>
<dbReference type="PROSITE" id="PS50112">
    <property type="entry name" value="PAS"/>
    <property type="match status" value="2"/>
</dbReference>
<evidence type="ECO:0000259" key="9">
    <source>
        <dbReference type="PROSITE" id="PS50113"/>
    </source>
</evidence>
<evidence type="ECO:0000256" key="4">
    <source>
        <dbReference type="ARBA" id="ARBA00022679"/>
    </source>
</evidence>
<feature type="domain" description="PAC" evidence="9">
    <location>
        <begin position="126"/>
        <end position="178"/>
    </location>
</feature>
<comment type="catalytic activity">
    <reaction evidence="1">
        <text>ATP + protein L-histidine = ADP + protein N-phospho-L-histidine.</text>
        <dbReference type="EC" id="2.7.13.3"/>
    </reaction>
</comment>
<dbReference type="PROSITE" id="PS50109">
    <property type="entry name" value="HIS_KIN"/>
    <property type="match status" value="1"/>
</dbReference>
<dbReference type="SMART" id="SM00387">
    <property type="entry name" value="HATPase_c"/>
    <property type="match status" value="1"/>
</dbReference>
<feature type="domain" description="PAS" evidence="8">
    <location>
        <begin position="307"/>
        <end position="351"/>
    </location>
</feature>
<dbReference type="InterPro" id="IPR035965">
    <property type="entry name" value="PAS-like_dom_sf"/>
</dbReference>
<evidence type="ECO:0000256" key="2">
    <source>
        <dbReference type="ARBA" id="ARBA00012438"/>
    </source>
</evidence>
<feature type="coiled-coil region" evidence="6">
    <location>
        <begin position="5"/>
        <end position="39"/>
    </location>
</feature>
<dbReference type="InterPro" id="IPR052162">
    <property type="entry name" value="Sensor_kinase/Photoreceptor"/>
</dbReference>
<dbReference type="InterPro" id="IPR036890">
    <property type="entry name" value="HATPase_C_sf"/>
</dbReference>
<dbReference type="PRINTS" id="PR00344">
    <property type="entry name" value="BCTRLSENSOR"/>
</dbReference>
<dbReference type="Pfam" id="PF00512">
    <property type="entry name" value="HisKA"/>
    <property type="match status" value="1"/>
</dbReference>
<dbReference type="Gene3D" id="1.10.287.130">
    <property type="match status" value="1"/>
</dbReference>
<keyword evidence="11" id="KW-1185">Reference proteome</keyword>
<dbReference type="SMART" id="SM00091">
    <property type="entry name" value="PAS"/>
    <property type="match status" value="4"/>
</dbReference>
<dbReference type="SMART" id="SM00086">
    <property type="entry name" value="PAC"/>
    <property type="match status" value="4"/>
</dbReference>
<dbReference type="InterPro" id="IPR036097">
    <property type="entry name" value="HisK_dim/P_sf"/>
</dbReference>
<keyword evidence="6" id="KW-0175">Coiled coil</keyword>
<dbReference type="SUPFAM" id="SSF55874">
    <property type="entry name" value="ATPase domain of HSP90 chaperone/DNA topoisomerase II/histidine kinase"/>
    <property type="match status" value="1"/>
</dbReference>
<dbReference type="PANTHER" id="PTHR43304">
    <property type="entry name" value="PHYTOCHROME-LIKE PROTEIN CPH1"/>
    <property type="match status" value="1"/>
</dbReference>
<dbReference type="SUPFAM" id="SSF47384">
    <property type="entry name" value="Homodimeric domain of signal transducing histidine kinase"/>
    <property type="match status" value="1"/>
</dbReference>
<feature type="domain" description="PAS" evidence="8">
    <location>
        <begin position="440"/>
        <end position="492"/>
    </location>
</feature>
<dbReference type="InterPro" id="IPR000014">
    <property type="entry name" value="PAS"/>
</dbReference>
<sequence length="790" mass="91098">MIKTIKQLENELVFERQARKLAEDQLKENELEYNRLMNQQLEIFSDLEELIVEKDRMLNELCNKVVDAYFIFDMDGNFQKMNTSAYALFELNKKQKGKNIEKLVLKEDHVKFKNGLKTIREKGVKRKFRFRIHSKNNNYKHLSINAGVMYNEDGEPIGVHGIARDISEELEMRNSLIESESRLDALVNHLDSGVFLENEKREAVIWNKKAFEIFNIPKDYNYKGKDVSGTTDTVKSFFKDPEKFAVRNKEIAENKTLVTGEKVKTANGKYIEFNYIPIYNDAEFKGNLWTFKDVTTRMNRDERLNIEKQKYGRIIENMNMGFIELDTNETITFVNQAILNISGYSKEELIGTKVPDLFPIKEEVSNAKQRIANSNEGESESFEIKVNNKLGEEQIWLVSSSPSYDNNGEIYGGIGVILDITKTKNLELQKQNLVINLEKQRQKYRSIIANMSLGMIEYDPSNAITLVNQSLLDMSGYTEDEVLGKSILEIFQLGKQVEFAKQKIANRRKGISESFEIEVQNKKGEERTWLVSSAPNLDEKGVFTGTIGVILDITDRKNHEILKEELLFKLEKSNNELHEYAHIVSHDLKSPLRSLFALVSWLRDDNTDKLNTASLEHLDLMETTLEKMDQLITDILSYSSLSEDTSENQEVDLNDLMTEIDNMLYVPKHISLQVLNRLPTIKADPTKLQQLFQNLISNAINYSDKPQGYIYLDCEDEGSKYHFSVRDNGIGIETRYFDKIFEVFQSLSDDTDSSGIGLSIVKKIVTLYGGEIWLESEMRVGTTFHFTIKK</sequence>
<feature type="domain" description="Histidine kinase" evidence="7">
    <location>
        <begin position="583"/>
        <end position="790"/>
    </location>
</feature>
<evidence type="ECO:0000256" key="5">
    <source>
        <dbReference type="ARBA" id="ARBA00022777"/>
    </source>
</evidence>
<evidence type="ECO:0000313" key="11">
    <source>
        <dbReference type="Proteomes" id="UP000271339"/>
    </source>
</evidence>
<dbReference type="NCBIfam" id="TIGR00229">
    <property type="entry name" value="sensory_box"/>
    <property type="match status" value="3"/>
</dbReference>
<organism evidence="10 11">
    <name type="scientific">Ulvibacter antarcticus</name>
    <dbReference type="NCBI Taxonomy" id="442714"/>
    <lineage>
        <taxon>Bacteria</taxon>
        <taxon>Pseudomonadati</taxon>
        <taxon>Bacteroidota</taxon>
        <taxon>Flavobacteriia</taxon>
        <taxon>Flavobacteriales</taxon>
        <taxon>Flavobacteriaceae</taxon>
        <taxon>Ulvibacter</taxon>
    </lineage>
</organism>